<evidence type="ECO:0000259" key="2">
    <source>
        <dbReference type="Pfam" id="PF12172"/>
    </source>
</evidence>
<dbReference type="SUPFAM" id="SSF50249">
    <property type="entry name" value="Nucleic acid-binding proteins"/>
    <property type="match status" value="1"/>
</dbReference>
<dbReference type="AlphaFoldDB" id="A0A1C4YVX3"/>
<dbReference type="EMBL" id="LT607411">
    <property type="protein sequence ID" value="SCF24848.1"/>
    <property type="molecule type" value="Genomic_DNA"/>
</dbReference>
<dbReference type="Proteomes" id="UP000198242">
    <property type="component" value="Chromosome I"/>
</dbReference>
<dbReference type="RefSeq" id="WP_089008215.1">
    <property type="nucleotide sequence ID" value="NZ_LT607411.1"/>
</dbReference>
<dbReference type="InterPro" id="IPR052513">
    <property type="entry name" value="Thioester_dehydratase-like"/>
</dbReference>
<dbReference type="Pfam" id="PF12172">
    <property type="entry name" value="zf-ChsH2"/>
    <property type="match status" value="1"/>
</dbReference>
<evidence type="ECO:0000313" key="4">
    <source>
        <dbReference type="Proteomes" id="UP000198242"/>
    </source>
</evidence>
<name>A0A1C4YVX3_MICVI</name>
<proteinExistence type="predicted"/>
<dbReference type="InterPro" id="IPR002878">
    <property type="entry name" value="ChsH2_C"/>
</dbReference>
<dbReference type="Pfam" id="PF01796">
    <property type="entry name" value="OB_ChsH2_C"/>
    <property type="match status" value="1"/>
</dbReference>
<dbReference type="InterPro" id="IPR012340">
    <property type="entry name" value="NA-bd_OB-fold"/>
</dbReference>
<evidence type="ECO:0000259" key="1">
    <source>
        <dbReference type="Pfam" id="PF01796"/>
    </source>
</evidence>
<organism evidence="3 4">
    <name type="scientific">Micromonospora viridifaciens</name>
    <dbReference type="NCBI Taxonomy" id="1881"/>
    <lineage>
        <taxon>Bacteria</taxon>
        <taxon>Bacillati</taxon>
        <taxon>Actinomycetota</taxon>
        <taxon>Actinomycetes</taxon>
        <taxon>Micromonosporales</taxon>
        <taxon>Micromonosporaceae</taxon>
        <taxon>Micromonospora</taxon>
    </lineage>
</organism>
<dbReference type="PANTHER" id="PTHR34075">
    <property type="entry name" value="BLR3430 PROTEIN"/>
    <property type="match status" value="1"/>
</dbReference>
<feature type="domain" description="ChsH2 rubredoxin-like zinc ribbon" evidence="2">
    <location>
        <begin position="10"/>
        <end position="44"/>
    </location>
</feature>
<sequence>MNSPHHQYLAGLQLGELRYQRCSACAQAQFYPRVLCKHCGSADLAWQTSSGDGVVYSVTWLYAKDTPPSNIALVDVVDGFRMMSTVTGVQTNAPLIGRAVRAVIADDAVLRFELVAP</sequence>
<gene>
    <name evidence="3" type="ORF">GA0074695_4768</name>
</gene>
<evidence type="ECO:0000313" key="3">
    <source>
        <dbReference type="EMBL" id="SCF24848.1"/>
    </source>
</evidence>
<dbReference type="InterPro" id="IPR022002">
    <property type="entry name" value="ChsH2_Znr"/>
</dbReference>
<reference evidence="4" key="1">
    <citation type="submission" date="2016-06" db="EMBL/GenBank/DDBJ databases">
        <authorList>
            <person name="Varghese N."/>
            <person name="Submissions Spin"/>
        </authorList>
    </citation>
    <scope>NUCLEOTIDE SEQUENCE [LARGE SCALE GENOMIC DNA]</scope>
    <source>
        <strain evidence="4">DSM 43909</strain>
    </source>
</reference>
<accession>A0A1C4YVX3</accession>
<dbReference type="OrthoDB" id="7470921at2"/>
<feature type="domain" description="ChsH2 C-terminal OB-fold" evidence="1">
    <location>
        <begin position="46"/>
        <end position="104"/>
    </location>
</feature>
<dbReference type="Gene3D" id="6.10.30.10">
    <property type="match status" value="1"/>
</dbReference>
<protein>
    <recommendedName>
        <fullName evidence="5">DUF35 domain-containing protein</fullName>
    </recommendedName>
</protein>
<dbReference type="PANTHER" id="PTHR34075:SF5">
    <property type="entry name" value="BLR3430 PROTEIN"/>
    <property type="match status" value="1"/>
</dbReference>
<keyword evidence="4" id="KW-1185">Reference proteome</keyword>
<evidence type="ECO:0008006" key="5">
    <source>
        <dbReference type="Google" id="ProtNLM"/>
    </source>
</evidence>